<comment type="caution">
    <text evidence="2">The sequence shown here is derived from an EMBL/GenBank/DDBJ whole genome shotgun (WGS) entry which is preliminary data.</text>
</comment>
<evidence type="ECO:0000313" key="2">
    <source>
        <dbReference type="EMBL" id="TCD08385.1"/>
    </source>
</evidence>
<accession>A0A4R0NZN9</accession>
<organism evidence="2 3">
    <name type="scientific">Pedobacter frigidisoli</name>
    <dbReference type="NCBI Taxonomy" id="2530455"/>
    <lineage>
        <taxon>Bacteria</taxon>
        <taxon>Pseudomonadati</taxon>
        <taxon>Bacteroidota</taxon>
        <taxon>Sphingobacteriia</taxon>
        <taxon>Sphingobacteriales</taxon>
        <taxon>Sphingobacteriaceae</taxon>
        <taxon>Pedobacter</taxon>
    </lineage>
</organism>
<dbReference type="SUPFAM" id="SSF52540">
    <property type="entry name" value="P-loop containing nucleoside triphosphate hydrolases"/>
    <property type="match status" value="1"/>
</dbReference>
<dbReference type="AlphaFoldDB" id="A0A4R0NZN9"/>
<evidence type="ECO:0000259" key="1">
    <source>
        <dbReference type="Pfam" id="PF10593"/>
    </source>
</evidence>
<dbReference type="Pfam" id="PF10593">
    <property type="entry name" value="Z1"/>
    <property type="match status" value="1"/>
</dbReference>
<dbReference type="RefSeq" id="WP_131559574.1">
    <property type="nucleotide sequence ID" value="NZ_SJSN01000009.1"/>
</dbReference>
<reference evidence="2 3" key="1">
    <citation type="submission" date="2019-02" db="EMBL/GenBank/DDBJ databases">
        <title>Pedobacter sp. RP-3-11 sp. nov., isolated from Arctic soil.</title>
        <authorList>
            <person name="Dahal R.H."/>
        </authorList>
    </citation>
    <scope>NUCLEOTIDE SEQUENCE [LARGE SCALE GENOMIC DNA]</scope>
    <source>
        <strain evidence="2 3">RP-3-11</strain>
    </source>
</reference>
<dbReference type="InterPro" id="IPR027417">
    <property type="entry name" value="P-loop_NTPase"/>
</dbReference>
<name>A0A4R0NZN9_9SPHI</name>
<evidence type="ECO:0000313" key="3">
    <source>
        <dbReference type="Proteomes" id="UP000291485"/>
    </source>
</evidence>
<proteinExistence type="predicted"/>
<dbReference type="InterPro" id="IPR018310">
    <property type="entry name" value="Put_endonuclease_Z1-dom"/>
</dbReference>
<dbReference type="OrthoDB" id="436461at2"/>
<feature type="domain" description="Putative endonuclease Z1" evidence="1">
    <location>
        <begin position="289"/>
        <end position="522"/>
    </location>
</feature>
<dbReference type="Proteomes" id="UP000291485">
    <property type="component" value="Unassembled WGS sequence"/>
</dbReference>
<dbReference type="EMBL" id="SJSN01000009">
    <property type="protein sequence ID" value="TCD08385.1"/>
    <property type="molecule type" value="Genomic_DNA"/>
</dbReference>
<sequence>MEFYSIHSANRKYSKPLQDTVKSTVDRLLTSKTSSENPGVLLGRIQSGKTTAFIGVIAEAFDRGIDVAVVLTKNSELLGTQTTRRIRKEFQEFEEQGHINIYYTHTFGDTILKKSQLLNKKVFIAIKNPSSIGKLTKAFKINNSELCGKNVLIIDDEADTGSIGAKGKKDEVELLETAKKLNEFRKALEKGYFLQVTATPYALYLQPNEIVTASGVYKPVRPKFTEILEAYPGYVGGKVYFEDSEDIDNPAYHIHIQATPTDVATLKSKKQDLRIERNVATTDKLQVFRKSIEKFIVAVAIRRAQQIKSGGSAVLQNYQLSKYSFIFHLDTAKTKMVWQETLVQKYLDFLQSEWKNNNGNAIDMYKDHYENDLIISFKKAEKLDWVENVPNFKEVQKVISQILELEDYQIFVINSDQRVIDLANDDGQLRLETALNFFIGGQVLDRGITIDNLLGIFYGRDPQTSQMDTVLQHARMYGNRSKADIALTRMYTTERIFERMKEIHQIDEALRESLQKKTDHEIVLMQASEQGRIKPTSPNRIRLGNVTTLRSYKTKYPYGFETKGKTEITRITNKIDTYLRSINGFTNTIRKSFTISFEQFENILDLIDKGNLNYDLGVPLDTFVWKTIVKKMFEECEVDVSSLPSTSFK</sequence>
<gene>
    <name evidence="2" type="ORF">EZ449_13370</name>
</gene>
<protein>
    <recommendedName>
        <fullName evidence="1">Putative endonuclease Z1 domain-containing protein</fullName>
    </recommendedName>
</protein>
<keyword evidence="3" id="KW-1185">Reference proteome</keyword>